<evidence type="ECO:0000313" key="3">
    <source>
        <dbReference type="Proteomes" id="UP000792457"/>
    </source>
</evidence>
<dbReference type="Proteomes" id="UP000792457">
    <property type="component" value="Unassembled WGS sequence"/>
</dbReference>
<feature type="compositionally biased region" description="Low complexity" evidence="1">
    <location>
        <begin position="153"/>
        <end position="171"/>
    </location>
</feature>
<name>A0A8K0KL79_LADFU</name>
<organism evidence="2 3">
    <name type="scientific">Ladona fulva</name>
    <name type="common">Scarce chaser dragonfly</name>
    <name type="synonym">Libellula fulva</name>
    <dbReference type="NCBI Taxonomy" id="123851"/>
    <lineage>
        <taxon>Eukaryota</taxon>
        <taxon>Metazoa</taxon>
        <taxon>Ecdysozoa</taxon>
        <taxon>Arthropoda</taxon>
        <taxon>Hexapoda</taxon>
        <taxon>Insecta</taxon>
        <taxon>Pterygota</taxon>
        <taxon>Palaeoptera</taxon>
        <taxon>Odonata</taxon>
        <taxon>Epiprocta</taxon>
        <taxon>Anisoptera</taxon>
        <taxon>Libelluloidea</taxon>
        <taxon>Libellulidae</taxon>
        <taxon>Ladona</taxon>
    </lineage>
</organism>
<feature type="region of interest" description="Disordered" evidence="1">
    <location>
        <begin position="139"/>
        <end position="192"/>
    </location>
</feature>
<protein>
    <submittedName>
        <fullName evidence="2">Uncharacterized protein</fullName>
    </submittedName>
</protein>
<reference evidence="2" key="1">
    <citation type="submission" date="2013-04" db="EMBL/GenBank/DDBJ databases">
        <authorList>
            <person name="Qu J."/>
            <person name="Murali S.C."/>
            <person name="Bandaranaike D."/>
            <person name="Bellair M."/>
            <person name="Blankenburg K."/>
            <person name="Chao H."/>
            <person name="Dinh H."/>
            <person name="Doddapaneni H."/>
            <person name="Downs B."/>
            <person name="Dugan-Rocha S."/>
            <person name="Elkadiri S."/>
            <person name="Gnanaolivu R.D."/>
            <person name="Hernandez B."/>
            <person name="Javaid M."/>
            <person name="Jayaseelan J.C."/>
            <person name="Lee S."/>
            <person name="Li M."/>
            <person name="Ming W."/>
            <person name="Munidasa M."/>
            <person name="Muniz J."/>
            <person name="Nguyen L."/>
            <person name="Ongeri F."/>
            <person name="Osuji N."/>
            <person name="Pu L.-L."/>
            <person name="Puazo M."/>
            <person name="Qu C."/>
            <person name="Quiroz J."/>
            <person name="Raj R."/>
            <person name="Weissenberger G."/>
            <person name="Xin Y."/>
            <person name="Zou X."/>
            <person name="Han Y."/>
            <person name="Richards S."/>
            <person name="Worley K."/>
            <person name="Muzny D."/>
            <person name="Gibbs R."/>
        </authorList>
    </citation>
    <scope>NUCLEOTIDE SEQUENCE</scope>
    <source>
        <strain evidence="2">Sampled in the wild</strain>
    </source>
</reference>
<reference evidence="2" key="2">
    <citation type="submission" date="2017-10" db="EMBL/GenBank/DDBJ databases">
        <title>Ladona fulva Genome sequencing and assembly.</title>
        <authorList>
            <person name="Murali S."/>
            <person name="Richards S."/>
            <person name="Bandaranaike D."/>
            <person name="Bellair M."/>
            <person name="Blankenburg K."/>
            <person name="Chao H."/>
            <person name="Dinh H."/>
            <person name="Doddapaneni H."/>
            <person name="Dugan-Rocha S."/>
            <person name="Elkadiri S."/>
            <person name="Gnanaolivu R."/>
            <person name="Hernandez B."/>
            <person name="Skinner E."/>
            <person name="Javaid M."/>
            <person name="Lee S."/>
            <person name="Li M."/>
            <person name="Ming W."/>
            <person name="Munidasa M."/>
            <person name="Muniz J."/>
            <person name="Nguyen L."/>
            <person name="Hughes D."/>
            <person name="Osuji N."/>
            <person name="Pu L.-L."/>
            <person name="Puazo M."/>
            <person name="Qu C."/>
            <person name="Quiroz J."/>
            <person name="Raj R."/>
            <person name="Weissenberger G."/>
            <person name="Xin Y."/>
            <person name="Zou X."/>
            <person name="Han Y."/>
            <person name="Worley K."/>
            <person name="Muzny D."/>
            <person name="Gibbs R."/>
        </authorList>
    </citation>
    <scope>NUCLEOTIDE SEQUENCE</scope>
    <source>
        <strain evidence="2">Sampled in the wild</strain>
    </source>
</reference>
<evidence type="ECO:0000256" key="1">
    <source>
        <dbReference type="SAM" id="MobiDB-lite"/>
    </source>
</evidence>
<dbReference type="AlphaFoldDB" id="A0A8K0KL79"/>
<keyword evidence="3" id="KW-1185">Reference proteome</keyword>
<dbReference type="OrthoDB" id="10058156at2759"/>
<proteinExistence type="predicted"/>
<dbReference type="EMBL" id="KZ309058">
    <property type="protein sequence ID" value="KAG8236667.1"/>
    <property type="molecule type" value="Genomic_DNA"/>
</dbReference>
<evidence type="ECO:0000313" key="2">
    <source>
        <dbReference type="EMBL" id="KAG8236667.1"/>
    </source>
</evidence>
<sequence>MEKVESGVPGRARNGIEGPRFHFSPPSLLYLHIDCIDVFLQHIGGKAPAELFLGRRLPIRLDRLKPDPRNKMEIEVWKQKVYHDANVRACSFRQGDEVWVKNECKTGWHPGVVERRTGKLSYEFLVSGKIRRKHADQICSRSGATDDKPTPTVENQQQEVEVQEASTASRATAKRTRFKTTTRGGDSVTEGKNSMRRGCQLIQWKPHPTQLRMVRSLNPHQTSQSSRNQCYEDQTDLASHPLTMDLTNNFNEENPQILIECLFICLKKEVNEEQL</sequence>
<gene>
    <name evidence="2" type="ORF">J437_LFUL014394</name>
</gene>
<comment type="caution">
    <text evidence="2">The sequence shown here is derived from an EMBL/GenBank/DDBJ whole genome shotgun (WGS) entry which is preliminary data.</text>
</comment>
<accession>A0A8K0KL79</accession>